<proteinExistence type="predicted"/>
<keyword evidence="2 5" id="KW-0812">Transmembrane</keyword>
<feature type="transmembrane region" description="Helical" evidence="5">
    <location>
        <begin position="52"/>
        <end position="74"/>
    </location>
</feature>
<keyword evidence="6" id="KW-0732">Signal</keyword>
<keyword evidence="8" id="KW-1185">Reference proteome</keyword>
<name>A0A5D3ARF2_9TREE</name>
<evidence type="ECO:0000256" key="6">
    <source>
        <dbReference type="SAM" id="SignalP"/>
    </source>
</evidence>
<feature type="transmembrane region" description="Helical" evidence="5">
    <location>
        <begin position="308"/>
        <end position="332"/>
    </location>
</feature>
<dbReference type="Pfam" id="PF02535">
    <property type="entry name" value="Zip"/>
    <property type="match status" value="1"/>
</dbReference>
<evidence type="ECO:0000256" key="5">
    <source>
        <dbReference type="SAM" id="Phobius"/>
    </source>
</evidence>
<dbReference type="AlphaFoldDB" id="A0A5D3ARF2"/>
<dbReference type="GO" id="GO:0005886">
    <property type="term" value="C:plasma membrane"/>
    <property type="evidence" value="ECO:0007669"/>
    <property type="project" value="TreeGrafter"/>
</dbReference>
<comment type="caution">
    <text evidence="7">The sequence shown here is derived from an EMBL/GenBank/DDBJ whole genome shotgun (WGS) entry which is preliminary data.</text>
</comment>
<evidence type="ECO:0000313" key="7">
    <source>
        <dbReference type="EMBL" id="TYJ52306.1"/>
    </source>
</evidence>
<organism evidence="7 8">
    <name type="scientific">Cryptococcus floricola</name>
    <dbReference type="NCBI Taxonomy" id="2591691"/>
    <lineage>
        <taxon>Eukaryota</taxon>
        <taxon>Fungi</taxon>
        <taxon>Dikarya</taxon>
        <taxon>Basidiomycota</taxon>
        <taxon>Agaricomycotina</taxon>
        <taxon>Tremellomycetes</taxon>
        <taxon>Tremellales</taxon>
        <taxon>Cryptococcaceae</taxon>
        <taxon>Cryptococcus</taxon>
    </lineage>
</organism>
<reference evidence="7 8" key="1">
    <citation type="submission" date="2017-05" db="EMBL/GenBank/DDBJ databases">
        <title>The Genome Sequence of Tsuchiyaea wingfieldii DSM 27421.</title>
        <authorList>
            <person name="Cuomo C."/>
            <person name="Passer A."/>
            <person name="Billmyre B."/>
            <person name="Heitman J."/>
        </authorList>
    </citation>
    <scope>NUCLEOTIDE SEQUENCE [LARGE SCALE GENOMIC DNA]</scope>
    <source>
        <strain evidence="7 8">DSM 27421</strain>
    </source>
</reference>
<evidence type="ECO:0000256" key="4">
    <source>
        <dbReference type="ARBA" id="ARBA00023136"/>
    </source>
</evidence>
<feature type="transmembrane region" description="Helical" evidence="5">
    <location>
        <begin position="344"/>
        <end position="365"/>
    </location>
</feature>
<accession>A0A5D3ARF2</accession>
<comment type="subcellular location">
    <subcellularLocation>
        <location evidence="1">Membrane</location>
        <topology evidence="1">Multi-pass membrane protein</topology>
    </subcellularLocation>
</comment>
<keyword evidence="4 5" id="KW-0472">Membrane</keyword>
<gene>
    <name evidence="7" type="ORF">B9479_007092</name>
</gene>
<dbReference type="Proteomes" id="UP000322245">
    <property type="component" value="Unassembled WGS sequence"/>
</dbReference>
<dbReference type="GO" id="GO:0005385">
    <property type="term" value="F:zinc ion transmembrane transporter activity"/>
    <property type="evidence" value="ECO:0007669"/>
    <property type="project" value="TreeGrafter"/>
</dbReference>
<evidence type="ECO:0000256" key="1">
    <source>
        <dbReference type="ARBA" id="ARBA00004141"/>
    </source>
</evidence>
<feature type="signal peptide" evidence="6">
    <location>
        <begin position="1"/>
        <end position="24"/>
    </location>
</feature>
<feature type="chain" id="PRO_5023071203" description="Zinc/iron permease" evidence="6">
    <location>
        <begin position="25"/>
        <end position="369"/>
    </location>
</feature>
<dbReference type="EMBL" id="NIDF01000142">
    <property type="protein sequence ID" value="TYJ52306.1"/>
    <property type="molecule type" value="Genomic_DNA"/>
</dbReference>
<keyword evidence="3 5" id="KW-1133">Transmembrane helix</keyword>
<dbReference type="InterPro" id="IPR003689">
    <property type="entry name" value="ZIP"/>
</dbReference>
<feature type="transmembrane region" description="Helical" evidence="5">
    <location>
        <begin position="137"/>
        <end position="155"/>
    </location>
</feature>
<sequence>MSLLPWPLTLFIAFSTCFLPYTQAQEVTSSVDPAPLGSTCTPGEAGYYDLGLHIASVFVLLVASALGVFSPVVLGDRGNKNGWFGITFFTLKYFGTGIIISLAQVFSLALQFCHLLHEAIVAFFNPCIGELSYPPTAPSIVMASMFVIWLVDFFGSRWIAMKDAKTAQYTPRHADPLSQSETPVMADMACCSTKVRAVESFDGSSRRAHWDVNLLEGGIVFHSIMIGVSLGAQTKGFKPTFAALVFHQLFEGLGLGSRIGMLIWPPGIASILKKYSLCLAYTLNKLMPLPFQGIGVHQSFNENGRSELLAIGILNSISAGILLYGGLCQLLYAEWVVGEMRGASGGRIGLALGALVAGMVAMGVIGKWT</sequence>
<evidence type="ECO:0008006" key="9">
    <source>
        <dbReference type="Google" id="ProtNLM"/>
    </source>
</evidence>
<evidence type="ECO:0000313" key="8">
    <source>
        <dbReference type="Proteomes" id="UP000322245"/>
    </source>
</evidence>
<evidence type="ECO:0000256" key="3">
    <source>
        <dbReference type="ARBA" id="ARBA00022989"/>
    </source>
</evidence>
<protein>
    <recommendedName>
        <fullName evidence="9">Zinc/iron permease</fullName>
    </recommendedName>
</protein>
<dbReference type="PANTHER" id="PTHR11040">
    <property type="entry name" value="ZINC/IRON TRANSPORTER"/>
    <property type="match status" value="1"/>
</dbReference>
<dbReference type="PANTHER" id="PTHR11040:SF44">
    <property type="entry name" value="PROTEIN ZNTC-RELATED"/>
    <property type="match status" value="1"/>
</dbReference>
<evidence type="ECO:0000256" key="2">
    <source>
        <dbReference type="ARBA" id="ARBA00022692"/>
    </source>
</evidence>